<feature type="signal peptide" evidence="1">
    <location>
        <begin position="1"/>
        <end position="20"/>
    </location>
</feature>
<name>A0ABR6KUB7_9BACT</name>
<evidence type="ECO:0008006" key="4">
    <source>
        <dbReference type="Google" id="ProtNLM"/>
    </source>
</evidence>
<proteinExistence type="predicted"/>
<comment type="caution">
    <text evidence="2">The sequence shown here is derived from an EMBL/GenBank/DDBJ whole genome shotgun (WGS) entry which is preliminary data.</text>
</comment>
<evidence type="ECO:0000313" key="3">
    <source>
        <dbReference type="Proteomes" id="UP000533637"/>
    </source>
</evidence>
<dbReference type="Proteomes" id="UP000533637">
    <property type="component" value="Unassembled WGS sequence"/>
</dbReference>
<sequence>MKRILHSFLILITLVFNASAQDWLIDGSSYKSNVQTTHEGKRLELSNGLLRRTFLLAPNAATIALDNLITGQNELRAVRPEALLVINGKEYPVGGLTGQPVNNFLTEEFIDTMQACDSAFMLVDYQISESKERFPWKPNSQWISNVYPWPAPGKRITFNYQAPATAPLECKELRVRVIYELYDGAPILAKWIEIENKGPETVTLDSFKSEILALVETAPKVHYGEPHEVRMMAQEPGAYTQDFRKQPVQTDAPRDYIDRFTQLFVVTDYAMGGDMEAMKDNPAVRWVFDHPEYEFTGIRYYGQYKPARLEVTPLLGPGMEIKAGNSFESCTAFEMLRDATDRERRGLAECKFWRMMAPWTQENPIFMHVRQSDSEAVKQAIDQCAAVGFEMVIMTFGSGFKIENDSASYLQRMKELSDYAAGKGIAIGGYSLLASRGAKETDAAISHRTGKPAKTREEGSRFGVSPCIASDWGDTYFRKLQNFFTTTGMNVFENDGSYPGDPCASTSHSGHKGYLDSQWQQWKKISSFYRWCRANGVYLNVPDWYFLSGSNKTPMGYVETNWSLPRAYQEIIERQNIYDGTWQKTPSMGFMFVPLTQYHGGGEAATIEPLNEHLDHYETRLRNLFGAGVQACYRGPRLYDTEATKELVDKWVSFYKKYRQILDSDIIHLRRPDGQDWDGIMHVNPTLKQKGFISVYNPLDVPVHKEIKIPLYYTGLTDKVTIKEQDKNMQVYALERDYSVTIPITIPAKGYNWYIVE</sequence>
<evidence type="ECO:0000256" key="1">
    <source>
        <dbReference type="SAM" id="SignalP"/>
    </source>
</evidence>
<evidence type="ECO:0000313" key="2">
    <source>
        <dbReference type="EMBL" id="MBB4625072.1"/>
    </source>
</evidence>
<keyword evidence="1" id="KW-0732">Signal</keyword>
<organism evidence="2 3">
    <name type="scientific">Parabacteroides faecis</name>
    <dbReference type="NCBI Taxonomy" id="1217282"/>
    <lineage>
        <taxon>Bacteria</taxon>
        <taxon>Pseudomonadati</taxon>
        <taxon>Bacteroidota</taxon>
        <taxon>Bacteroidia</taxon>
        <taxon>Bacteroidales</taxon>
        <taxon>Tannerellaceae</taxon>
        <taxon>Parabacteroides</taxon>
    </lineage>
</organism>
<accession>A0ABR6KUB7</accession>
<dbReference type="RefSeq" id="WP_183672447.1">
    <property type="nucleotide sequence ID" value="NZ_BMPB01000017.1"/>
</dbReference>
<gene>
    <name evidence="2" type="ORF">GGQ57_005018</name>
</gene>
<reference evidence="2 3" key="1">
    <citation type="submission" date="2020-08" db="EMBL/GenBank/DDBJ databases">
        <title>Genomic Encyclopedia of Type Strains, Phase IV (KMG-IV): sequencing the most valuable type-strain genomes for metagenomic binning, comparative biology and taxonomic classification.</title>
        <authorList>
            <person name="Goeker M."/>
        </authorList>
    </citation>
    <scope>NUCLEOTIDE SEQUENCE [LARGE SCALE GENOMIC DNA]</scope>
    <source>
        <strain evidence="2 3">DSM 102983</strain>
    </source>
</reference>
<feature type="chain" id="PRO_5047484196" description="Alpha-galactosidase" evidence="1">
    <location>
        <begin position="21"/>
        <end position="757"/>
    </location>
</feature>
<keyword evidence="3" id="KW-1185">Reference proteome</keyword>
<dbReference type="InterPro" id="IPR038417">
    <property type="entry name" value="Alpga-gal_N_sf"/>
</dbReference>
<protein>
    <recommendedName>
        <fullName evidence="4">Alpha-galactosidase</fullName>
    </recommendedName>
</protein>
<dbReference type="Gene3D" id="2.70.98.60">
    <property type="entry name" value="alpha-galactosidase from lactobacil brevis"/>
    <property type="match status" value="1"/>
</dbReference>
<dbReference type="EMBL" id="JACHOC010000013">
    <property type="protein sequence ID" value="MBB4625072.1"/>
    <property type="molecule type" value="Genomic_DNA"/>
</dbReference>